<evidence type="ECO:0000313" key="4">
    <source>
        <dbReference type="Proteomes" id="UP000239649"/>
    </source>
</evidence>
<protein>
    <submittedName>
        <fullName evidence="3">Simiate</fullName>
    </submittedName>
</protein>
<feature type="transmembrane region" description="Helical" evidence="2">
    <location>
        <begin position="292"/>
        <end position="311"/>
    </location>
</feature>
<sequence>MVEWELDVALPVAPPTHIEADYRCWFCPDTEGTPGNDLTLQLHPNGLCVVALAPGHAGLRPATGGDGSSAAAAGTQPAAPAEPGQAGAEAEQQQRGQQVVQAQAQAQAATVPRPAQLSLNTKLLQAEFRKGRGPVLQPESIIGRLSAGGASYTLRCCTRGLLLEINSRLQDLSGDALLRELAGSYLAILEPRAADVQALAARCLSQQQYVERRQARQSEQQEEMELQHAELRPEGGAVQGAVFLPGSCERPFFVRLNRLRASQACDRVAYPLVMILALMTAARSWGRSVPGAIAFLLAYATAAAATIAWQRLRPASYATWREAPAALLSLLCLGLGMAGAHMRRKLDSYAVPDEAPGAPLPGIATQLQLSTVASHTATLLYVSLAVSMATIALSLRMRLGLAVPVWAVVAATAIPADRSICAVPYLAALAARRAQQALHHALSLLSFVLPMPVAPWVRPDDQARCAALLAFFQVAFGALLPLLYTAFGEARLFLLHQQDRRAAGLPPERGLHASAYAWLWCVTLGGSSAFTAALVCVLLGVAWDYTAFFSVPVHQRSFG</sequence>
<comment type="caution">
    <text evidence="3">The sequence shown here is derived from an EMBL/GenBank/DDBJ whole genome shotgun (WGS) entry which is preliminary data.</text>
</comment>
<dbReference type="InterPro" id="IPR039169">
    <property type="entry name" value="Abitram"/>
</dbReference>
<evidence type="ECO:0000256" key="1">
    <source>
        <dbReference type="SAM" id="MobiDB-lite"/>
    </source>
</evidence>
<organism evidence="3 4">
    <name type="scientific">Micractinium conductrix</name>
    <dbReference type="NCBI Taxonomy" id="554055"/>
    <lineage>
        <taxon>Eukaryota</taxon>
        <taxon>Viridiplantae</taxon>
        <taxon>Chlorophyta</taxon>
        <taxon>core chlorophytes</taxon>
        <taxon>Trebouxiophyceae</taxon>
        <taxon>Chlorellales</taxon>
        <taxon>Chlorellaceae</taxon>
        <taxon>Chlorella clade</taxon>
        <taxon>Micractinium</taxon>
    </lineage>
</organism>
<feature type="transmembrane region" description="Helical" evidence="2">
    <location>
        <begin position="515"/>
        <end position="543"/>
    </location>
</feature>
<evidence type="ECO:0000256" key="2">
    <source>
        <dbReference type="SAM" id="Phobius"/>
    </source>
</evidence>
<reference evidence="3 4" key="1">
    <citation type="journal article" date="2018" name="Plant J.">
        <title>Genome sequences of Chlorella sorokiniana UTEX 1602 and Micractinium conductrix SAG 241.80: implications to maltose excretion by a green alga.</title>
        <authorList>
            <person name="Arriola M.B."/>
            <person name="Velmurugan N."/>
            <person name="Zhang Y."/>
            <person name="Plunkett M.H."/>
            <person name="Hondzo H."/>
            <person name="Barney B.M."/>
        </authorList>
    </citation>
    <scope>NUCLEOTIDE SEQUENCE [LARGE SCALE GENOMIC DNA]</scope>
    <source>
        <strain evidence="3 4">SAG 241.80</strain>
    </source>
</reference>
<feature type="transmembrane region" description="Helical" evidence="2">
    <location>
        <begin position="469"/>
        <end position="494"/>
    </location>
</feature>
<keyword evidence="4" id="KW-1185">Reference proteome</keyword>
<dbReference type="PANTHER" id="PTHR13651:SF0">
    <property type="entry name" value="PROTEIN ABITRAM"/>
    <property type="match status" value="1"/>
</dbReference>
<dbReference type="Proteomes" id="UP000239649">
    <property type="component" value="Unassembled WGS sequence"/>
</dbReference>
<dbReference type="STRING" id="554055.A0A2P6VSK9"/>
<feature type="transmembrane region" description="Helical" evidence="2">
    <location>
        <begin position="403"/>
        <end position="426"/>
    </location>
</feature>
<keyword evidence="2" id="KW-0472">Membrane</keyword>
<dbReference type="AlphaFoldDB" id="A0A2P6VSK9"/>
<dbReference type="PANTHER" id="PTHR13651">
    <property type="entry name" value="PROTEIN ABITRAM"/>
    <property type="match status" value="1"/>
</dbReference>
<name>A0A2P6VSK9_9CHLO</name>
<feature type="region of interest" description="Disordered" evidence="1">
    <location>
        <begin position="60"/>
        <end position="101"/>
    </location>
</feature>
<gene>
    <name evidence="3" type="primary">g922</name>
    <name evidence="3" type="ORF">C2E20_0922</name>
</gene>
<feature type="compositionally biased region" description="Low complexity" evidence="1">
    <location>
        <begin position="68"/>
        <end position="101"/>
    </location>
</feature>
<feature type="transmembrane region" description="Helical" evidence="2">
    <location>
        <begin position="323"/>
        <end position="340"/>
    </location>
</feature>
<accession>A0A2P6VSK9</accession>
<dbReference type="EMBL" id="LHPF02000001">
    <property type="protein sequence ID" value="PSC77072.1"/>
    <property type="molecule type" value="Genomic_DNA"/>
</dbReference>
<feature type="transmembrane region" description="Helical" evidence="2">
    <location>
        <begin position="438"/>
        <end position="457"/>
    </location>
</feature>
<proteinExistence type="predicted"/>
<feature type="transmembrane region" description="Helical" evidence="2">
    <location>
        <begin position="378"/>
        <end position="397"/>
    </location>
</feature>
<dbReference type="OrthoDB" id="509778at2759"/>
<keyword evidence="2" id="KW-1133">Transmembrane helix</keyword>
<dbReference type="GO" id="GO:0005634">
    <property type="term" value="C:nucleus"/>
    <property type="evidence" value="ECO:0007669"/>
    <property type="project" value="TreeGrafter"/>
</dbReference>
<evidence type="ECO:0000313" key="3">
    <source>
        <dbReference type="EMBL" id="PSC77072.1"/>
    </source>
</evidence>
<keyword evidence="2" id="KW-0812">Transmembrane</keyword>